<name>A0A917KPL0_9PROT</name>
<dbReference type="RefSeq" id="WP_188968579.1">
    <property type="nucleotide sequence ID" value="NZ_BMKW01000008.1"/>
</dbReference>
<dbReference type="SUPFAM" id="SSF141868">
    <property type="entry name" value="EAL domain-like"/>
    <property type="match status" value="1"/>
</dbReference>
<dbReference type="PANTHER" id="PTHR33121:SF79">
    <property type="entry name" value="CYCLIC DI-GMP PHOSPHODIESTERASE PDED-RELATED"/>
    <property type="match status" value="1"/>
</dbReference>
<organism evidence="2 3">
    <name type="scientific">Neoroseomonas lacus</name>
    <dbReference type="NCBI Taxonomy" id="287609"/>
    <lineage>
        <taxon>Bacteria</taxon>
        <taxon>Pseudomonadati</taxon>
        <taxon>Pseudomonadota</taxon>
        <taxon>Alphaproteobacteria</taxon>
        <taxon>Acetobacterales</taxon>
        <taxon>Acetobacteraceae</taxon>
        <taxon>Neoroseomonas</taxon>
    </lineage>
</organism>
<dbReference type="CDD" id="cd01948">
    <property type="entry name" value="EAL"/>
    <property type="match status" value="1"/>
</dbReference>
<dbReference type="Gene3D" id="3.20.20.450">
    <property type="entry name" value="EAL domain"/>
    <property type="match status" value="1"/>
</dbReference>
<dbReference type="GO" id="GO:0071111">
    <property type="term" value="F:cyclic-guanylate-specific phosphodiesterase activity"/>
    <property type="evidence" value="ECO:0007669"/>
    <property type="project" value="InterPro"/>
</dbReference>
<dbReference type="Pfam" id="PF00563">
    <property type="entry name" value="EAL"/>
    <property type="match status" value="1"/>
</dbReference>
<evidence type="ECO:0000259" key="1">
    <source>
        <dbReference type="PROSITE" id="PS50883"/>
    </source>
</evidence>
<gene>
    <name evidence="2" type="ORF">GCM10011320_33340</name>
</gene>
<reference evidence="2" key="2">
    <citation type="submission" date="2020-09" db="EMBL/GenBank/DDBJ databases">
        <authorList>
            <person name="Sun Q."/>
            <person name="Zhou Y."/>
        </authorList>
    </citation>
    <scope>NUCLEOTIDE SEQUENCE</scope>
    <source>
        <strain evidence="2">CGMCC 1.3617</strain>
    </source>
</reference>
<evidence type="ECO:0000313" key="2">
    <source>
        <dbReference type="EMBL" id="GGJ23331.1"/>
    </source>
</evidence>
<dbReference type="Proteomes" id="UP000661507">
    <property type="component" value="Unassembled WGS sequence"/>
</dbReference>
<comment type="caution">
    <text evidence="2">The sequence shown here is derived from an EMBL/GenBank/DDBJ whole genome shotgun (WGS) entry which is preliminary data.</text>
</comment>
<dbReference type="SMART" id="SM00052">
    <property type="entry name" value="EAL"/>
    <property type="match status" value="1"/>
</dbReference>
<sequence>MDGTTARAADDLPPVGLGTELADTLAAGGDGLRLDLQPICSAGTLAPIGYEALLRWEHPERGPLGAAEILGAATAVGRDVALEAWILVAAFRLRAGWKAGGPYLAVNVSAAGISRGHAAPMIRAALETTGVDPRGLSIELPEKAVASHLAAARDLCAALRQLGITVALDDFGGELGSARVLRDIPFGTVKIDPMLTAGVDLPGAGANRPRAAVTAVVDMIHALGATAVAEAVETPEQMRELRVAGCDALQGWLLGRPGIGPT</sequence>
<feature type="domain" description="EAL" evidence="1">
    <location>
        <begin position="14"/>
        <end position="262"/>
    </location>
</feature>
<dbReference type="EMBL" id="BMKW01000008">
    <property type="protein sequence ID" value="GGJ23331.1"/>
    <property type="molecule type" value="Genomic_DNA"/>
</dbReference>
<keyword evidence="3" id="KW-1185">Reference proteome</keyword>
<reference evidence="2" key="1">
    <citation type="journal article" date="2014" name="Int. J. Syst. Evol. Microbiol.">
        <title>Complete genome sequence of Corynebacterium casei LMG S-19264T (=DSM 44701T), isolated from a smear-ripened cheese.</title>
        <authorList>
            <consortium name="US DOE Joint Genome Institute (JGI-PGF)"/>
            <person name="Walter F."/>
            <person name="Albersmeier A."/>
            <person name="Kalinowski J."/>
            <person name="Ruckert C."/>
        </authorList>
    </citation>
    <scope>NUCLEOTIDE SEQUENCE</scope>
    <source>
        <strain evidence="2">CGMCC 1.3617</strain>
    </source>
</reference>
<evidence type="ECO:0000313" key="3">
    <source>
        <dbReference type="Proteomes" id="UP000661507"/>
    </source>
</evidence>
<dbReference type="InterPro" id="IPR001633">
    <property type="entry name" value="EAL_dom"/>
</dbReference>
<dbReference type="AlphaFoldDB" id="A0A917KPL0"/>
<dbReference type="InterPro" id="IPR050706">
    <property type="entry name" value="Cyclic-di-GMP_PDE-like"/>
</dbReference>
<dbReference type="PROSITE" id="PS50883">
    <property type="entry name" value="EAL"/>
    <property type="match status" value="1"/>
</dbReference>
<dbReference type="InterPro" id="IPR035919">
    <property type="entry name" value="EAL_sf"/>
</dbReference>
<proteinExistence type="predicted"/>
<accession>A0A917KPL0</accession>
<protein>
    <recommendedName>
        <fullName evidence="1">EAL domain-containing protein</fullName>
    </recommendedName>
</protein>
<dbReference type="PANTHER" id="PTHR33121">
    <property type="entry name" value="CYCLIC DI-GMP PHOSPHODIESTERASE PDEF"/>
    <property type="match status" value="1"/>
</dbReference>